<dbReference type="SUPFAM" id="SSF53098">
    <property type="entry name" value="Ribonuclease H-like"/>
    <property type="match status" value="1"/>
</dbReference>
<keyword evidence="5" id="KW-0378">Hydrolase</keyword>
<dbReference type="Gene3D" id="3.30.420.10">
    <property type="entry name" value="Ribonuclease H-like superfamily/Ribonuclease H"/>
    <property type="match status" value="1"/>
</dbReference>
<keyword evidence="7" id="KW-0175">Coiled coil</keyword>
<reference evidence="9" key="1">
    <citation type="journal article" date="2019" name="Sci. Rep.">
        <title>Draft genome of Tanacetum cinerariifolium, the natural source of mosquito coil.</title>
        <authorList>
            <person name="Yamashiro T."/>
            <person name="Shiraishi A."/>
            <person name="Satake H."/>
            <person name="Nakayama K."/>
        </authorList>
    </citation>
    <scope>NUCLEOTIDE SEQUENCE</scope>
</reference>
<evidence type="ECO:0000256" key="2">
    <source>
        <dbReference type="ARBA" id="ARBA00022695"/>
    </source>
</evidence>
<sequence>MLAVEGRLSGLIPESIDSYNDLNKAFLENYLQQKKYIKDPIELHNIKQRDKGSTKDFVRMYKLESRDVKGAPECMRISEFVHGITNPELIKCLHNKIPKTVNEMMRVTTSFLWGEVAALNHERKKSFPPWKQHEGNQKKIFKKGGHNTDKCMHLRKQIEEMLKEGKLSHRIKEIKQNNGKEQPKSFSPNLEIFFPPLGEDEGTEGPMIIEAEIGGHCVHPTTPLIGFSGEIIWPIGKIQLLIKIEDEENSASAWMNFMVMRSQSPYNGIIGRPGVKKLQAVPLTAHGMLKILVEGGVITQKNSKLVPLECTMVSGPGDTLSAAKPIIEERVKVAINPKYLEQTVMIGSTLTEEGQNKLGGLLQRNLDIIAWKLADMTGSQDTSSKRAGGMFLDAYKGYHQIQMATEDEEKTAFITTQGIFCYTKMPFGLRNAGATYQHLVDKTFHKQIGRNLEVYVDDLVIKIHTEDGIVRDVKETFRTLRDINMKLNPKKCAFGVKEGMFLGYKVKAKGLKVCPDKVDAVLSLPSPTCLKDVQKLNGKLTSLNRALRDPELHYTSMEKLVLALVHAIKRLKRYFQAHSIIVITDQPIQQILPRPEVAERLQKWSIKLEEFAIHYRPRVSVKWQILADFIVERPEEDTPDTPMEEEGKHPELWILFIDGSSCTDSENKDADALSKIASTSLAHLSKQVLVEELKEKSIGKTEILAVVEEEGDTWMNPLFKYLTEGTLPADVKKARAIRRKFGLPGKIISDNGKQFQDDPFKDWCEKLCIRQHFASVKHPQTNGLVERANRSLREGIKARDTPFSLTYGTEAVIPAEIGIPTLRTAKVELVGNNEALEINLDLLEERREGAAMREAKSKAKIEKYYNSKVRNTSFKLRDLVYRNNDASRAEDTGKLGPKWEGPYEVTEALEKGAYKLKDRDGKQLLRT</sequence>
<feature type="coiled-coil region" evidence="7">
    <location>
        <begin position="826"/>
        <end position="853"/>
    </location>
</feature>
<evidence type="ECO:0000256" key="3">
    <source>
        <dbReference type="ARBA" id="ARBA00022722"/>
    </source>
</evidence>
<keyword evidence="1" id="KW-0808">Transferase</keyword>
<dbReference type="GO" id="GO:0016787">
    <property type="term" value="F:hydrolase activity"/>
    <property type="evidence" value="ECO:0007669"/>
    <property type="project" value="UniProtKB-KW"/>
</dbReference>
<dbReference type="PANTHER" id="PTHR37984:SF5">
    <property type="entry name" value="PROTEIN NYNRIN-LIKE"/>
    <property type="match status" value="1"/>
</dbReference>
<dbReference type="GO" id="GO:0003676">
    <property type="term" value="F:nucleic acid binding"/>
    <property type="evidence" value="ECO:0007669"/>
    <property type="project" value="InterPro"/>
</dbReference>
<evidence type="ECO:0000256" key="7">
    <source>
        <dbReference type="SAM" id="Coils"/>
    </source>
</evidence>
<proteinExistence type="predicted"/>
<evidence type="ECO:0000313" key="9">
    <source>
        <dbReference type="EMBL" id="GEU73934.1"/>
    </source>
</evidence>
<dbReference type="GO" id="GO:0004519">
    <property type="term" value="F:endonuclease activity"/>
    <property type="evidence" value="ECO:0007669"/>
    <property type="project" value="UniProtKB-KW"/>
</dbReference>
<dbReference type="InterPro" id="IPR043128">
    <property type="entry name" value="Rev_trsase/Diguanyl_cyclase"/>
</dbReference>
<comment type="caution">
    <text evidence="9">The sequence shown here is derived from an EMBL/GenBank/DDBJ whole genome shotgun (WGS) entry which is preliminary data.</text>
</comment>
<organism evidence="9">
    <name type="scientific">Tanacetum cinerariifolium</name>
    <name type="common">Dalmatian daisy</name>
    <name type="synonym">Chrysanthemum cinerariifolium</name>
    <dbReference type="NCBI Taxonomy" id="118510"/>
    <lineage>
        <taxon>Eukaryota</taxon>
        <taxon>Viridiplantae</taxon>
        <taxon>Streptophyta</taxon>
        <taxon>Embryophyta</taxon>
        <taxon>Tracheophyta</taxon>
        <taxon>Spermatophyta</taxon>
        <taxon>Magnoliopsida</taxon>
        <taxon>eudicotyledons</taxon>
        <taxon>Gunneridae</taxon>
        <taxon>Pentapetalae</taxon>
        <taxon>asterids</taxon>
        <taxon>campanulids</taxon>
        <taxon>Asterales</taxon>
        <taxon>Asteraceae</taxon>
        <taxon>Asteroideae</taxon>
        <taxon>Anthemideae</taxon>
        <taxon>Anthemidinae</taxon>
        <taxon>Tanacetum</taxon>
    </lineage>
</organism>
<evidence type="ECO:0000256" key="4">
    <source>
        <dbReference type="ARBA" id="ARBA00022759"/>
    </source>
</evidence>
<dbReference type="InterPro" id="IPR012337">
    <property type="entry name" value="RNaseH-like_sf"/>
</dbReference>
<dbReference type="InterPro" id="IPR001584">
    <property type="entry name" value="Integrase_cat-core"/>
</dbReference>
<protein>
    <submittedName>
        <fullName evidence="9">Reverse transcriptase domain-containing protein</fullName>
    </submittedName>
</protein>
<evidence type="ECO:0000256" key="6">
    <source>
        <dbReference type="ARBA" id="ARBA00022918"/>
    </source>
</evidence>
<dbReference type="GO" id="GO:0015074">
    <property type="term" value="P:DNA integration"/>
    <property type="evidence" value="ECO:0007669"/>
    <property type="project" value="InterPro"/>
</dbReference>
<feature type="domain" description="Integrase catalytic" evidence="8">
    <location>
        <begin position="646"/>
        <end position="868"/>
    </location>
</feature>
<dbReference type="CDD" id="cd01647">
    <property type="entry name" value="RT_LTR"/>
    <property type="match status" value="1"/>
</dbReference>
<gene>
    <name evidence="9" type="ORF">Tci_045912</name>
</gene>
<dbReference type="EMBL" id="BKCJ010006785">
    <property type="protein sequence ID" value="GEU73934.1"/>
    <property type="molecule type" value="Genomic_DNA"/>
</dbReference>
<dbReference type="InterPro" id="IPR041373">
    <property type="entry name" value="RT_RNaseH"/>
</dbReference>
<keyword evidence="2" id="KW-0548">Nucleotidyltransferase</keyword>
<name>A0A6L2MNI2_TANCI</name>
<accession>A0A6L2MNI2</accession>
<dbReference type="Pfam" id="PF17917">
    <property type="entry name" value="RT_RNaseH"/>
    <property type="match status" value="1"/>
</dbReference>
<dbReference type="PROSITE" id="PS50994">
    <property type="entry name" value="INTEGRASE"/>
    <property type="match status" value="1"/>
</dbReference>
<dbReference type="PANTHER" id="PTHR37984">
    <property type="entry name" value="PROTEIN CBG26694"/>
    <property type="match status" value="1"/>
</dbReference>
<dbReference type="AlphaFoldDB" id="A0A6L2MNI2"/>
<dbReference type="InterPro" id="IPR000477">
    <property type="entry name" value="RT_dom"/>
</dbReference>
<dbReference type="Gene3D" id="3.30.70.270">
    <property type="match status" value="1"/>
</dbReference>
<dbReference type="InterPro" id="IPR050951">
    <property type="entry name" value="Retrovirus_Pol_polyprotein"/>
</dbReference>
<evidence type="ECO:0000256" key="5">
    <source>
        <dbReference type="ARBA" id="ARBA00022801"/>
    </source>
</evidence>
<dbReference type="SUPFAM" id="SSF56672">
    <property type="entry name" value="DNA/RNA polymerases"/>
    <property type="match status" value="1"/>
</dbReference>
<evidence type="ECO:0000259" key="8">
    <source>
        <dbReference type="PROSITE" id="PS50994"/>
    </source>
</evidence>
<evidence type="ECO:0000256" key="1">
    <source>
        <dbReference type="ARBA" id="ARBA00022679"/>
    </source>
</evidence>
<keyword evidence="4" id="KW-0255">Endonuclease</keyword>
<keyword evidence="3" id="KW-0540">Nuclease</keyword>
<dbReference type="InterPro" id="IPR043502">
    <property type="entry name" value="DNA/RNA_pol_sf"/>
</dbReference>
<dbReference type="InterPro" id="IPR036397">
    <property type="entry name" value="RNaseH_sf"/>
</dbReference>
<keyword evidence="6 9" id="KW-0695">RNA-directed DNA polymerase</keyword>
<dbReference type="Pfam" id="PF00078">
    <property type="entry name" value="RVT_1"/>
    <property type="match status" value="1"/>
</dbReference>
<dbReference type="Gene3D" id="3.10.10.10">
    <property type="entry name" value="HIV Type 1 Reverse Transcriptase, subunit A, domain 1"/>
    <property type="match status" value="1"/>
</dbReference>
<dbReference type="GO" id="GO:0003964">
    <property type="term" value="F:RNA-directed DNA polymerase activity"/>
    <property type="evidence" value="ECO:0007669"/>
    <property type="project" value="UniProtKB-KW"/>
</dbReference>